<dbReference type="RefSeq" id="WP_213238154.1">
    <property type="nucleotide sequence ID" value="NZ_JAHBCL010000035.1"/>
</dbReference>
<dbReference type="GO" id="GO:0005524">
    <property type="term" value="F:ATP binding"/>
    <property type="evidence" value="ECO:0007669"/>
    <property type="project" value="UniProtKB-KW"/>
</dbReference>
<feature type="transmembrane region" description="Helical" evidence="7">
    <location>
        <begin position="160"/>
        <end position="178"/>
    </location>
</feature>
<dbReference type="SUPFAM" id="SSF52540">
    <property type="entry name" value="P-loop containing nucleoside triphosphate hydrolases"/>
    <property type="match status" value="1"/>
</dbReference>
<accession>A0ABS5PSZ2</accession>
<name>A0ABS5PSZ2_9FIRM</name>
<feature type="domain" description="ABC transmembrane type-1" evidence="9">
    <location>
        <begin position="19"/>
        <end position="303"/>
    </location>
</feature>
<keyword evidence="6 7" id="KW-0472">Membrane</keyword>
<evidence type="ECO:0000256" key="5">
    <source>
        <dbReference type="ARBA" id="ARBA00022989"/>
    </source>
</evidence>
<dbReference type="CDD" id="cd18541">
    <property type="entry name" value="ABC_6TM_TmrB_like"/>
    <property type="match status" value="1"/>
</dbReference>
<gene>
    <name evidence="10" type="ORF">KHM83_16515</name>
</gene>
<keyword evidence="4 10" id="KW-0067">ATP-binding</keyword>
<comment type="subcellular location">
    <subcellularLocation>
        <location evidence="1">Cell membrane</location>
        <topology evidence="1">Multi-pass membrane protein</topology>
    </subcellularLocation>
</comment>
<dbReference type="PROSITE" id="PS50893">
    <property type="entry name" value="ABC_TRANSPORTER_2"/>
    <property type="match status" value="1"/>
</dbReference>
<dbReference type="Gene3D" id="1.20.1560.10">
    <property type="entry name" value="ABC transporter type 1, transmembrane domain"/>
    <property type="match status" value="1"/>
</dbReference>
<evidence type="ECO:0000256" key="2">
    <source>
        <dbReference type="ARBA" id="ARBA00022692"/>
    </source>
</evidence>
<organism evidence="10 11">
    <name type="scientific">Fusibacter paucivorans</name>
    <dbReference type="NCBI Taxonomy" id="76009"/>
    <lineage>
        <taxon>Bacteria</taxon>
        <taxon>Bacillati</taxon>
        <taxon>Bacillota</taxon>
        <taxon>Clostridia</taxon>
        <taxon>Eubacteriales</taxon>
        <taxon>Eubacteriales Family XII. Incertae Sedis</taxon>
        <taxon>Fusibacter</taxon>
    </lineage>
</organism>
<dbReference type="InterPro" id="IPR011527">
    <property type="entry name" value="ABC1_TM_dom"/>
</dbReference>
<dbReference type="Gene3D" id="3.40.50.300">
    <property type="entry name" value="P-loop containing nucleotide triphosphate hydrolases"/>
    <property type="match status" value="1"/>
</dbReference>
<dbReference type="InterPro" id="IPR003439">
    <property type="entry name" value="ABC_transporter-like_ATP-bd"/>
</dbReference>
<evidence type="ECO:0000256" key="6">
    <source>
        <dbReference type="ARBA" id="ARBA00023136"/>
    </source>
</evidence>
<dbReference type="PANTHER" id="PTHR43394">
    <property type="entry name" value="ATP-DEPENDENT PERMEASE MDL1, MITOCHONDRIAL"/>
    <property type="match status" value="1"/>
</dbReference>
<feature type="domain" description="ABC transporter" evidence="8">
    <location>
        <begin position="336"/>
        <end position="571"/>
    </location>
</feature>
<dbReference type="Pfam" id="PF00664">
    <property type="entry name" value="ABC_membrane"/>
    <property type="match status" value="1"/>
</dbReference>
<dbReference type="Proteomes" id="UP000746471">
    <property type="component" value="Unassembled WGS sequence"/>
</dbReference>
<evidence type="ECO:0000259" key="9">
    <source>
        <dbReference type="PROSITE" id="PS50929"/>
    </source>
</evidence>
<keyword evidence="5 7" id="KW-1133">Transmembrane helix</keyword>
<keyword evidence="11" id="KW-1185">Reference proteome</keyword>
<evidence type="ECO:0000313" key="10">
    <source>
        <dbReference type="EMBL" id="MBS7528294.1"/>
    </source>
</evidence>
<sequence length="582" mass="65694">MQILTHLKPFLKKHMKYYAFGIFLLIAVDVLQMLPPIIIGNFTDMLTARTLKTPDTIRTIFYIIIVAIGVALGRFGWRMTIIKSSKTLEYWLRNRVFAHLETLPLSYYNTHKTGDLMAHATNDINAVRMSFGPGIIMFIDAFFMSTLTICLMMIKVNLKLTLVALAPLPLVAFFIITFGKLIRQRFKRVQEAFSDLSDNVQETFSGMRVIKSFVREQSTQAHFNLINEENFAVNMKLAKISGLMHPLLGFITMLSTLIALVYGGYLVIYDTITVGAFVTFFMYVGMLSWPMMAIGFVYNTMQRGQVSLQRINAILDEPSAFDDDRNDLDFSGTPAIQFKNLTFQYPGQIIPALKDITFDLEAGKTLAIVGKTGSGKTTLMNLLLRLYEVDPGHLFIGGDDITDIEPKSLRHAIGYVPQDNFLFSKEIVYNICFGLDTPDLDTSVEAAKRAQIHDEIISFKDSYQSELGERGVNMSGGQKQRTSIARALAKQPKILCLDDALSAVDTKTEEAFLKELAKLREKTTTLIVSHRVSTVKDADQILYLEQGEILERGTHQSLLSQKGAYYELYQKQLLEEKITKES</sequence>
<dbReference type="EMBL" id="JAHBCL010000035">
    <property type="protein sequence ID" value="MBS7528294.1"/>
    <property type="molecule type" value="Genomic_DNA"/>
</dbReference>
<feature type="transmembrane region" description="Helical" evidence="7">
    <location>
        <begin position="17"/>
        <end position="39"/>
    </location>
</feature>
<proteinExistence type="predicted"/>
<dbReference type="SUPFAM" id="SSF90123">
    <property type="entry name" value="ABC transporter transmembrane region"/>
    <property type="match status" value="1"/>
</dbReference>
<evidence type="ECO:0000313" key="11">
    <source>
        <dbReference type="Proteomes" id="UP000746471"/>
    </source>
</evidence>
<feature type="transmembrane region" description="Helical" evidence="7">
    <location>
        <begin position="135"/>
        <end position="154"/>
    </location>
</feature>
<evidence type="ECO:0000256" key="1">
    <source>
        <dbReference type="ARBA" id="ARBA00004651"/>
    </source>
</evidence>
<dbReference type="PROSITE" id="PS50929">
    <property type="entry name" value="ABC_TM1F"/>
    <property type="match status" value="1"/>
</dbReference>
<feature type="transmembrane region" description="Helical" evidence="7">
    <location>
        <begin position="274"/>
        <end position="298"/>
    </location>
</feature>
<dbReference type="Pfam" id="PF00005">
    <property type="entry name" value="ABC_tran"/>
    <property type="match status" value="1"/>
</dbReference>
<dbReference type="InterPro" id="IPR039421">
    <property type="entry name" value="Type_1_exporter"/>
</dbReference>
<evidence type="ECO:0000256" key="7">
    <source>
        <dbReference type="SAM" id="Phobius"/>
    </source>
</evidence>
<dbReference type="PANTHER" id="PTHR43394:SF1">
    <property type="entry name" value="ATP-BINDING CASSETTE SUB-FAMILY B MEMBER 10, MITOCHONDRIAL"/>
    <property type="match status" value="1"/>
</dbReference>
<protein>
    <submittedName>
        <fullName evidence="10">ABC transporter ATP-binding protein</fullName>
    </submittedName>
</protein>
<dbReference type="InterPro" id="IPR027417">
    <property type="entry name" value="P-loop_NTPase"/>
</dbReference>
<reference evidence="10 11" key="1">
    <citation type="submission" date="2021-05" db="EMBL/GenBank/DDBJ databases">
        <title>Fusibacter ferrireducens sp. nov., an anaerobic, sulfur- and Fe-reducing bacterium isolated from the mangrove sediment.</title>
        <authorList>
            <person name="Qiu D."/>
        </authorList>
    </citation>
    <scope>NUCLEOTIDE SEQUENCE [LARGE SCALE GENOMIC DNA]</scope>
    <source>
        <strain evidence="10 11">DSM 12116</strain>
    </source>
</reference>
<evidence type="ECO:0000256" key="3">
    <source>
        <dbReference type="ARBA" id="ARBA00022741"/>
    </source>
</evidence>
<feature type="transmembrane region" description="Helical" evidence="7">
    <location>
        <begin position="59"/>
        <end position="77"/>
    </location>
</feature>
<dbReference type="InterPro" id="IPR036640">
    <property type="entry name" value="ABC1_TM_sf"/>
</dbReference>
<keyword evidence="3" id="KW-0547">Nucleotide-binding</keyword>
<dbReference type="InterPro" id="IPR003593">
    <property type="entry name" value="AAA+_ATPase"/>
</dbReference>
<keyword evidence="2 7" id="KW-0812">Transmembrane</keyword>
<dbReference type="SMART" id="SM00382">
    <property type="entry name" value="AAA"/>
    <property type="match status" value="1"/>
</dbReference>
<feature type="transmembrane region" description="Helical" evidence="7">
    <location>
        <begin position="247"/>
        <end position="268"/>
    </location>
</feature>
<evidence type="ECO:0000256" key="4">
    <source>
        <dbReference type="ARBA" id="ARBA00022840"/>
    </source>
</evidence>
<comment type="caution">
    <text evidence="10">The sequence shown here is derived from an EMBL/GenBank/DDBJ whole genome shotgun (WGS) entry which is preliminary data.</text>
</comment>
<evidence type="ECO:0000259" key="8">
    <source>
        <dbReference type="PROSITE" id="PS50893"/>
    </source>
</evidence>